<dbReference type="EMBL" id="JBHTMV010000002">
    <property type="protein sequence ID" value="MFD1292741.1"/>
    <property type="molecule type" value="Genomic_DNA"/>
</dbReference>
<protein>
    <submittedName>
        <fullName evidence="1">Hydrogenase maturation protease</fullName>
    </submittedName>
</protein>
<organism evidence="1 2">
    <name type="scientific">Lutibacter holmesii</name>
    <dbReference type="NCBI Taxonomy" id="1137985"/>
    <lineage>
        <taxon>Bacteria</taxon>
        <taxon>Pseudomonadati</taxon>
        <taxon>Bacteroidota</taxon>
        <taxon>Flavobacteriia</taxon>
        <taxon>Flavobacteriales</taxon>
        <taxon>Flavobacteriaceae</taxon>
        <taxon>Lutibacter</taxon>
    </lineage>
</organism>
<keyword evidence="1" id="KW-0645">Protease</keyword>
<sequence>MKELDNTLIIGIGNNTRQDDGLGWYFLDKLQEANFNPKDLLYKYQLMVEDAEIISAYKTVVFVDASKEHTKEGFSLEQIEPAEHVLFSTHEVPPSQILNLSSAIYNKKPTAFVLKIDGYQWDFKIELSKQAQLNLQQAYHYFMSEFLSKIIDNTANTNKFKANTT</sequence>
<dbReference type="GO" id="GO:0008233">
    <property type="term" value="F:peptidase activity"/>
    <property type="evidence" value="ECO:0007669"/>
    <property type="project" value="UniProtKB-KW"/>
</dbReference>
<evidence type="ECO:0000313" key="2">
    <source>
        <dbReference type="Proteomes" id="UP001597241"/>
    </source>
</evidence>
<keyword evidence="1" id="KW-0378">Hydrolase</keyword>
<dbReference type="PANTHER" id="PTHR30302:SF5">
    <property type="entry name" value="SLR1876 PROTEIN"/>
    <property type="match status" value="1"/>
</dbReference>
<dbReference type="InterPro" id="IPR023430">
    <property type="entry name" value="Pept_HybD-like_dom_sf"/>
</dbReference>
<gene>
    <name evidence="1" type="ORF">ACFQ5N_02740</name>
</gene>
<dbReference type="NCBIfam" id="TIGR00072">
    <property type="entry name" value="hydrog_prot"/>
    <property type="match status" value="1"/>
</dbReference>
<evidence type="ECO:0000313" key="1">
    <source>
        <dbReference type="EMBL" id="MFD1292741.1"/>
    </source>
</evidence>
<dbReference type="PANTHER" id="PTHR30302">
    <property type="entry name" value="HYDROGENASE 1 MATURATION PROTEASE"/>
    <property type="match status" value="1"/>
</dbReference>
<name>A0ABW3WM50_9FLAO</name>
<dbReference type="RefSeq" id="WP_386807531.1">
    <property type="nucleotide sequence ID" value="NZ_JBHTMV010000002.1"/>
</dbReference>
<dbReference type="InterPro" id="IPR000671">
    <property type="entry name" value="Peptidase_A31"/>
</dbReference>
<accession>A0ABW3WM50</accession>
<proteinExistence type="predicted"/>
<dbReference type="Gene3D" id="3.40.50.1450">
    <property type="entry name" value="HybD-like"/>
    <property type="match status" value="1"/>
</dbReference>
<reference evidence="2" key="1">
    <citation type="journal article" date="2019" name="Int. J. Syst. Evol. Microbiol.">
        <title>The Global Catalogue of Microorganisms (GCM) 10K type strain sequencing project: providing services to taxonomists for standard genome sequencing and annotation.</title>
        <authorList>
            <consortium name="The Broad Institute Genomics Platform"/>
            <consortium name="The Broad Institute Genome Sequencing Center for Infectious Disease"/>
            <person name="Wu L."/>
            <person name="Ma J."/>
        </authorList>
    </citation>
    <scope>NUCLEOTIDE SEQUENCE [LARGE SCALE GENOMIC DNA]</scope>
    <source>
        <strain evidence="2">CCUG 62221</strain>
    </source>
</reference>
<keyword evidence="2" id="KW-1185">Reference proteome</keyword>
<dbReference type="SUPFAM" id="SSF53163">
    <property type="entry name" value="HybD-like"/>
    <property type="match status" value="1"/>
</dbReference>
<comment type="caution">
    <text evidence="1">The sequence shown here is derived from an EMBL/GenBank/DDBJ whole genome shotgun (WGS) entry which is preliminary data.</text>
</comment>
<dbReference type="Proteomes" id="UP001597241">
    <property type="component" value="Unassembled WGS sequence"/>
</dbReference>
<dbReference type="GO" id="GO:0006508">
    <property type="term" value="P:proteolysis"/>
    <property type="evidence" value="ECO:0007669"/>
    <property type="project" value="UniProtKB-KW"/>
</dbReference>